<evidence type="ECO:0000313" key="2">
    <source>
        <dbReference type="EMBL" id="RFT67706.1"/>
    </source>
</evidence>
<dbReference type="AlphaFoldDB" id="A0A090Z6L1"/>
<comment type="caution">
    <text evidence="1">The sequence shown here is derived from an EMBL/GenBank/DDBJ whole genome shotgun (WGS) entry which is preliminary data.</text>
</comment>
<dbReference type="Proteomes" id="UP000029389">
    <property type="component" value="Unassembled WGS sequence"/>
</dbReference>
<keyword evidence="4" id="KW-1185">Reference proteome</keyword>
<evidence type="ECO:0000313" key="4">
    <source>
        <dbReference type="Proteomes" id="UP000264294"/>
    </source>
</evidence>
<proteinExistence type="predicted"/>
<reference evidence="1 3" key="1">
    <citation type="submission" date="2014-04" db="EMBL/GenBank/DDBJ databases">
        <authorList>
            <person name="Bishop-Lilly K.A."/>
            <person name="Broomall S.M."/>
            <person name="Chain P.S."/>
            <person name="Chertkov O."/>
            <person name="Coyne S.R."/>
            <person name="Daligault H.E."/>
            <person name="Davenport K.W."/>
            <person name="Erkkila T."/>
            <person name="Frey K.G."/>
            <person name="Gibbons H.S."/>
            <person name="Gu W."/>
            <person name="Jaissle J."/>
            <person name="Johnson S.L."/>
            <person name="Koroleva G.I."/>
            <person name="Ladner J.T."/>
            <person name="Lo C.-C."/>
            <person name="Minogue T.D."/>
            <person name="Munk C."/>
            <person name="Palacios G.F."/>
            <person name="Redden C.L."/>
            <person name="Rosenzweig C.N."/>
            <person name="Scholz M.B."/>
            <person name="Teshima H."/>
            <person name="Xu Y."/>
        </authorList>
    </citation>
    <scope>NUCLEOTIDE SEQUENCE [LARGE SCALE GENOMIC DNA]</scope>
    <source>
        <strain evidence="1 3">BHP</strain>
    </source>
</reference>
<accession>A0A090Z6L1</accession>
<evidence type="ECO:0000313" key="3">
    <source>
        <dbReference type="Proteomes" id="UP000029389"/>
    </source>
</evidence>
<organism evidence="1 3">
    <name type="scientific">Bacillus clarus</name>
    <dbReference type="NCBI Taxonomy" id="2338372"/>
    <lineage>
        <taxon>Bacteria</taxon>
        <taxon>Bacillati</taxon>
        <taxon>Bacillota</taxon>
        <taxon>Bacilli</taxon>
        <taxon>Bacillales</taxon>
        <taxon>Bacillaceae</taxon>
        <taxon>Bacillus</taxon>
        <taxon>Bacillus cereus group</taxon>
    </lineage>
</organism>
<sequence>MAICLLMTKEFEDEEIVVYQYYPSESPDKIGKVFYNKKERMFYDLEQALVDSETMREHYFNCACTRIVRCLKRNEDFPDSMAYEA</sequence>
<dbReference type="Proteomes" id="UP000264294">
    <property type="component" value="Unassembled WGS sequence"/>
</dbReference>
<dbReference type="EMBL" id="QVOD01000005">
    <property type="protein sequence ID" value="RFT67706.1"/>
    <property type="molecule type" value="Genomic_DNA"/>
</dbReference>
<name>A0A090Z6L1_9BACI</name>
<gene>
    <name evidence="2" type="ORF">D0U04_06280</name>
    <name evidence="1" type="ORF">DJ93_607</name>
</gene>
<dbReference type="RefSeq" id="WP_042979231.1">
    <property type="nucleotide sequence ID" value="NZ_JMQC01000008.1"/>
</dbReference>
<evidence type="ECO:0000313" key="1">
    <source>
        <dbReference type="EMBL" id="KFM99990.1"/>
    </source>
</evidence>
<protein>
    <submittedName>
        <fullName evidence="1">Uncharacterized protein</fullName>
    </submittedName>
</protein>
<reference evidence="2 4" key="2">
    <citation type="submission" date="2018-08" db="EMBL/GenBank/DDBJ databases">
        <title>Bacillus clarus sp. nov. strain PS00077A.</title>
        <authorList>
            <person name="Mendez Acevedo M."/>
            <person name="Carroll L."/>
            <person name="Mukherjee M."/>
            <person name="Wiedmann M."/>
            <person name="Kovac J."/>
        </authorList>
    </citation>
    <scope>NUCLEOTIDE SEQUENCE [LARGE SCALE GENOMIC DNA]</scope>
    <source>
        <strain evidence="2 4">PS00077A</strain>
    </source>
</reference>
<dbReference type="EMBL" id="JMQC01000008">
    <property type="protein sequence ID" value="KFM99990.1"/>
    <property type="molecule type" value="Genomic_DNA"/>
</dbReference>